<protein>
    <submittedName>
        <fullName evidence="1">Uncharacterized protein</fullName>
    </submittedName>
</protein>
<dbReference type="AlphaFoldDB" id="A0A329D196"/>
<sequence length="80" mass="9184">MQKDALTVAIATLQKLRETYHSQLDAGVLAELDDVVGLLKQQSDRQEAVRREELEGRVLRIIAMILRLVTNITSLMDHWR</sequence>
<reference evidence="1 2" key="1">
    <citation type="submission" date="2018-06" db="EMBL/GenBank/DDBJ databases">
        <title>Genomic Encyclopedia of Type Strains, Phase III (KMG-III): the genomes of soil and plant-associated and newly described type strains.</title>
        <authorList>
            <person name="Whitman W."/>
        </authorList>
    </citation>
    <scope>NUCLEOTIDE SEQUENCE [LARGE SCALE GENOMIC DNA]</scope>
    <source>
        <strain evidence="1 2">LMG 23644</strain>
    </source>
</reference>
<accession>A0A329D196</accession>
<proteinExistence type="predicted"/>
<gene>
    <name evidence="1" type="ORF">BX591_102309</name>
</gene>
<dbReference type="RefSeq" id="WP_167444500.1">
    <property type="nucleotide sequence ID" value="NZ_CADFFP010000001.1"/>
</dbReference>
<name>A0A329D196_9BURK</name>
<comment type="caution">
    <text evidence="1">The sequence shown here is derived from an EMBL/GenBank/DDBJ whole genome shotgun (WGS) entry which is preliminary data.</text>
</comment>
<evidence type="ECO:0000313" key="1">
    <source>
        <dbReference type="EMBL" id="RAS38024.1"/>
    </source>
</evidence>
<organism evidence="1 2">
    <name type="scientific">Paraburkholderia bryophila</name>
    <dbReference type="NCBI Taxonomy" id="420952"/>
    <lineage>
        <taxon>Bacteria</taxon>
        <taxon>Pseudomonadati</taxon>
        <taxon>Pseudomonadota</taxon>
        <taxon>Betaproteobacteria</taxon>
        <taxon>Burkholderiales</taxon>
        <taxon>Burkholderiaceae</taxon>
        <taxon>Paraburkholderia</taxon>
    </lineage>
</organism>
<dbReference type="Proteomes" id="UP000248918">
    <property type="component" value="Unassembled WGS sequence"/>
</dbReference>
<evidence type="ECO:0000313" key="2">
    <source>
        <dbReference type="Proteomes" id="UP000248918"/>
    </source>
</evidence>
<dbReference type="EMBL" id="QLTK01000002">
    <property type="protein sequence ID" value="RAS38024.1"/>
    <property type="molecule type" value="Genomic_DNA"/>
</dbReference>